<dbReference type="RefSeq" id="WP_395112739.1">
    <property type="nucleotide sequence ID" value="NZ_JBIMSN010000043.1"/>
</dbReference>
<name>A0ABW7KTT1_9NOCA</name>
<dbReference type="EMBL" id="JBIMSN010000043">
    <property type="protein sequence ID" value="MFH5229047.1"/>
    <property type="molecule type" value="Genomic_DNA"/>
</dbReference>
<comment type="caution">
    <text evidence="4">The sequence shown here is derived from an EMBL/GenBank/DDBJ whole genome shotgun (WGS) entry which is preliminary data.</text>
</comment>
<evidence type="ECO:0000313" key="4">
    <source>
        <dbReference type="EMBL" id="MFH5245619.1"/>
    </source>
</evidence>
<dbReference type="EMBL" id="JBIMSP010000086">
    <property type="protein sequence ID" value="MFH5245619.1"/>
    <property type="molecule type" value="Genomic_DNA"/>
</dbReference>
<evidence type="ECO:0000313" key="7">
    <source>
        <dbReference type="Proteomes" id="UP001609219"/>
    </source>
</evidence>
<protein>
    <submittedName>
        <fullName evidence="4">DUF732 domain-containing protein</fullName>
    </submittedName>
</protein>
<reference evidence="5 6" key="1">
    <citation type="submission" date="2024-10" db="EMBL/GenBank/DDBJ databases">
        <authorList>
            <person name="Riesco R."/>
        </authorList>
    </citation>
    <scope>NUCLEOTIDE SEQUENCE [LARGE SCALE GENOMIC DNA]</scope>
    <source>
        <strain evidence="4 6">NCIMB 15448</strain>
        <strain evidence="2 5">NCIMB 15449</strain>
        <strain evidence="3 7">NCIMB 15450</strain>
    </source>
</reference>
<evidence type="ECO:0000256" key="1">
    <source>
        <dbReference type="SAM" id="SignalP"/>
    </source>
</evidence>
<dbReference type="Proteomes" id="UP001609219">
    <property type="component" value="Unassembled WGS sequence"/>
</dbReference>
<keyword evidence="1" id="KW-0732">Signal</keyword>
<evidence type="ECO:0000313" key="3">
    <source>
        <dbReference type="EMBL" id="MFH5229047.1"/>
    </source>
</evidence>
<evidence type="ECO:0000313" key="6">
    <source>
        <dbReference type="Proteomes" id="UP001609176"/>
    </source>
</evidence>
<proteinExistence type="predicted"/>
<dbReference type="Proteomes" id="UP001609175">
    <property type="component" value="Unassembled WGS sequence"/>
</dbReference>
<sequence>MGIPIRFVAAAGISITVAISAVALSSAAPASPPDVDPWVQGQIDSLTENVPAFIDSINRSGVDRGGIDDNALVIKGHLICDAIYSHRGDLSSAMLPNTRPDDFRTMEVVAGASIKYLCPPAAAYASPHLVDAAP</sequence>
<accession>A0ABW7KTT1</accession>
<feature type="signal peptide" evidence="1">
    <location>
        <begin position="1"/>
        <end position="30"/>
    </location>
</feature>
<dbReference type="Proteomes" id="UP001609176">
    <property type="component" value="Unassembled WGS sequence"/>
</dbReference>
<organism evidence="4 6">
    <name type="scientific">Antrihabitans spumae</name>
    <dbReference type="NCBI Taxonomy" id="3373370"/>
    <lineage>
        <taxon>Bacteria</taxon>
        <taxon>Bacillati</taxon>
        <taxon>Actinomycetota</taxon>
        <taxon>Actinomycetes</taxon>
        <taxon>Mycobacteriales</taxon>
        <taxon>Nocardiaceae</taxon>
        <taxon>Antrihabitans</taxon>
    </lineage>
</organism>
<feature type="chain" id="PRO_5045033790" evidence="1">
    <location>
        <begin position="31"/>
        <end position="134"/>
    </location>
</feature>
<keyword evidence="7" id="KW-1185">Reference proteome</keyword>
<evidence type="ECO:0000313" key="5">
    <source>
        <dbReference type="Proteomes" id="UP001609175"/>
    </source>
</evidence>
<gene>
    <name evidence="4" type="ORF">ACHIPV_27645</name>
    <name evidence="2" type="ORF">ACHIPZ_03650</name>
    <name evidence="3" type="ORF">ACHIRB_10735</name>
</gene>
<evidence type="ECO:0000313" key="2">
    <source>
        <dbReference type="EMBL" id="MFH5207319.1"/>
    </source>
</evidence>
<dbReference type="EMBL" id="JBIMSO010000015">
    <property type="protein sequence ID" value="MFH5207319.1"/>
    <property type="molecule type" value="Genomic_DNA"/>
</dbReference>